<keyword evidence="1" id="KW-0949">S-adenosyl-L-methionine</keyword>
<dbReference type="EMBL" id="JACGWN010000002">
    <property type="protein sequence ID" value="KAL0458212.1"/>
    <property type="molecule type" value="Genomic_DNA"/>
</dbReference>
<feature type="domain" description="PRMT5 arginine-N-methyltransferase" evidence="2">
    <location>
        <begin position="35"/>
        <end position="72"/>
    </location>
</feature>
<evidence type="ECO:0000313" key="3">
    <source>
        <dbReference type="EMBL" id="KAL0458212.1"/>
    </source>
</evidence>
<dbReference type="InterPro" id="IPR029063">
    <property type="entry name" value="SAM-dependent_MTases_sf"/>
</dbReference>
<accession>A0AAW2XW60</accession>
<protein>
    <submittedName>
        <fullName evidence="3">Protein arginine N-methyltransferase 1.5</fullName>
    </submittedName>
</protein>
<proteinExistence type="predicted"/>
<name>A0AAW2XW60_9LAMI</name>
<dbReference type="GO" id="GO:0016274">
    <property type="term" value="F:protein-arginine N-methyltransferase activity"/>
    <property type="evidence" value="ECO:0007669"/>
    <property type="project" value="InterPro"/>
</dbReference>
<dbReference type="Pfam" id="PF05185">
    <property type="entry name" value="PRMT5"/>
    <property type="match status" value="1"/>
</dbReference>
<reference evidence="3" key="1">
    <citation type="submission" date="2020-06" db="EMBL/GenBank/DDBJ databases">
        <authorList>
            <person name="Li T."/>
            <person name="Hu X."/>
            <person name="Zhang T."/>
            <person name="Song X."/>
            <person name="Zhang H."/>
            <person name="Dai N."/>
            <person name="Sheng W."/>
            <person name="Hou X."/>
            <person name="Wei L."/>
        </authorList>
    </citation>
    <scope>NUCLEOTIDE SEQUENCE</scope>
    <source>
        <strain evidence="3">KEN1</strain>
        <tissue evidence="3">Leaf</tissue>
    </source>
</reference>
<evidence type="ECO:0000259" key="2">
    <source>
        <dbReference type="Pfam" id="PF05185"/>
    </source>
</evidence>
<dbReference type="Gene3D" id="3.40.50.150">
    <property type="entry name" value="Vaccinia Virus protein VP39"/>
    <property type="match status" value="1"/>
</dbReference>
<sequence length="115" mass="12703">AKALGDRVLDESTSAVTTAAEETERKLKIYAIEKTIQMQSVVTLHVSELLGSFGDNELSPECLDGTKGFLRKIESQSHPRKYSGSFSPTELKLTVRRNNGSIGTRSYPVFKHVAF</sequence>
<dbReference type="AlphaFoldDB" id="A0AAW2XW60"/>
<dbReference type="GO" id="GO:0005634">
    <property type="term" value="C:nucleus"/>
    <property type="evidence" value="ECO:0007669"/>
    <property type="project" value="TreeGrafter"/>
</dbReference>
<evidence type="ECO:0000256" key="1">
    <source>
        <dbReference type="ARBA" id="ARBA00022691"/>
    </source>
</evidence>
<organism evidence="3">
    <name type="scientific">Sesamum latifolium</name>
    <dbReference type="NCBI Taxonomy" id="2727402"/>
    <lineage>
        <taxon>Eukaryota</taxon>
        <taxon>Viridiplantae</taxon>
        <taxon>Streptophyta</taxon>
        <taxon>Embryophyta</taxon>
        <taxon>Tracheophyta</taxon>
        <taxon>Spermatophyta</taxon>
        <taxon>Magnoliopsida</taxon>
        <taxon>eudicotyledons</taxon>
        <taxon>Gunneridae</taxon>
        <taxon>Pentapetalae</taxon>
        <taxon>asterids</taxon>
        <taxon>lamiids</taxon>
        <taxon>Lamiales</taxon>
        <taxon>Pedaliaceae</taxon>
        <taxon>Sesamum</taxon>
    </lineage>
</organism>
<reference evidence="3" key="2">
    <citation type="journal article" date="2024" name="Plant">
        <title>Genomic evolution and insights into agronomic trait innovations of Sesamum species.</title>
        <authorList>
            <person name="Miao H."/>
            <person name="Wang L."/>
            <person name="Qu L."/>
            <person name="Liu H."/>
            <person name="Sun Y."/>
            <person name="Le M."/>
            <person name="Wang Q."/>
            <person name="Wei S."/>
            <person name="Zheng Y."/>
            <person name="Lin W."/>
            <person name="Duan Y."/>
            <person name="Cao H."/>
            <person name="Xiong S."/>
            <person name="Wang X."/>
            <person name="Wei L."/>
            <person name="Li C."/>
            <person name="Ma Q."/>
            <person name="Ju M."/>
            <person name="Zhao R."/>
            <person name="Li G."/>
            <person name="Mu C."/>
            <person name="Tian Q."/>
            <person name="Mei H."/>
            <person name="Zhang T."/>
            <person name="Gao T."/>
            <person name="Zhang H."/>
        </authorList>
    </citation>
    <scope>NUCLEOTIDE SEQUENCE</scope>
    <source>
        <strain evidence="3">KEN1</strain>
    </source>
</reference>
<dbReference type="GO" id="GO:0005829">
    <property type="term" value="C:cytosol"/>
    <property type="evidence" value="ECO:0007669"/>
    <property type="project" value="TreeGrafter"/>
</dbReference>
<comment type="caution">
    <text evidence="3">The sequence shown here is derived from an EMBL/GenBank/DDBJ whole genome shotgun (WGS) entry which is preliminary data.</text>
</comment>
<dbReference type="PANTHER" id="PTHR10738">
    <property type="entry name" value="PROTEIN ARGININE N-METHYLTRANSFERASE 5"/>
    <property type="match status" value="1"/>
</dbReference>
<gene>
    <name evidence="3" type="ORF">Slati_0448400</name>
</gene>
<dbReference type="PANTHER" id="PTHR10738:SF0">
    <property type="entry name" value="PROTEIN ARGININE N-METHYLTRANSFERASE 5"/>
    <property type="match status" value="1"/>
</dbReference>
<dbReference type="InterPro" id="IPR025799">
    <property type="entry name" value="Arg_MeTrfase"/>
</dbReference>
<dbReference type="GO" id="GO:0006355">
    <property type="term" value="P:regulation of DNA-templated transcription"/>
    <property type="evidence" value="ECO:0007669"/>
    <property type="project" value="TreeGrafter"/>
</dbReference>
<feature type="non-terminal residue" evidence="3">
    <location>
        <position position="1"/>
    </location>
</feature>
<dbReference type="InterPro" id="IPR035075">
    <property type="entry name" value="PRMT5"/>
</dbReference>